<name>A0A1H7MT35_9PROT</name>
<dbReference type="AlphaFoldDB" id="A0A1H7MT35"/>
<organism evidence="1 2">
    <name type="scientific">Nitrosovibrio tenuis</name>
    <dbReference type="NCBI Taxonomy" id="1233"/>
    <lineage>
        <taxon>Bacteria</taxon>
        <taxon>Pseudomonadati</taxon>
        <taxon>Pseudomonadota</taxon>
        <taxon>Betaproteobacteria</taxon>
        <taxon>Nitrosomonadales</taxon>
        <taxon>Nitrosomonadaceae</taxon>
        <taxon>Nitrosovibrio</taxon>
    </lineage>
</organism>
<gene>
    <name evidence="1" type="ORF">SAMN05216387_105203</name>
</gene>
<dbReference type="STRING" id="1233.SAMN05216387_105203"/>
<dbReference type="Proteomes" id="UP000198620">
    <property type="component" value="Unassembled WGS sequence"/>
</dbReference>
<protein>
    <submittedName>
        <fullName evidence="1">Uncharacterized protein</fullName>
    </submittedName>
</protein>
<evidence type="ECO:0000313" key="2">
    <source>
        <dbReference type="Proteomes" id="UP000198620"/>
    </source>
</evidence>
<accession>A0A1H7MT35</accession>
<keyword evidence="2" id="KW-1185">Reference proteome</keyword>
<evidence type="ECO:0000313" key="1">
    <source>
        <dbReference type="EMBL" id="SEL14373.1"/>
    </source>
</evidence>
<dbReference type="EMBL" id="FOBH01000005">
    <property type="protein sequence ID" value="SEL14373.1"/>
    <property type="molecule type" value="Genomic_DNA"/>
</dbReference>
<sequence>MALSRNRPLLARTNKASAYLIADPHTDNVDALEPLAQVVSKTSGIIPGLFARPHPDDATQQQVGWSESVRLSIDYKNGQLWLLIDPDVWIWPLRARQDAREFLDKRRADRYNKKYNELLDAWRQIILGTGALNAEISVSAFSEGDETENPVFLIGSRTAFSRRLVV</sequence>
<reference evidence="1 2" key="1">
    <citation type="submission" date="2016-10" db="EMBL/GenBank/DDBJ databases">
        <authorList>
            <person name="de Groot N.N."/>
        </authorList>
    </citation>
    <scope>NUCLEOTIDE SEQUENCE [LARGE SCALE GENOMIC DNA]</scope>
    <source>
        <strain evidence="1 2">Nv1</strain>
    </source>
</reference>
<proteinExistence type="predicted"/>